<comment type="caution">
    <text evidence="1">The sequence shown here is derived from an EMBL/GenBank/DDBJ whole genome shotgun (WGS) entry which is preliminary data.</text>
</comment>
<gene>
    <name evidence="1" type="ORF">EUV16_22695</name>
</gene>
<accession>A0A5X8MSZ2</accession>
<organism evidence="1">
    <name type="scientific">Salmonella enterica subsp. enterica serovar Agbeni</name>
    <dbReference type="NCBI Taxonomy" id="1967642"/>
    <lineage>
        <taxon>Bacteria</taxon>
        <taxon>Pseudomonadati</taxon>
        <taxon>Pseudomonadota</taxon>
        <taxon>Gammaproteobacteria</taxon>
        <taxon>Enterobacterales</taxon>
        <taxon>Enterobacteriaceae</taxon>
        <taxon>Salmonella</taxon>
    </lineage>
</organism>
<protein>
    <submittedName>
        <fullName evidence="1">HAD family phosphatase</fullName>
    </submittedName>
</protein>
<proteinExistence type="predicted"/>
<dbReference type="AlphaFoldDB" id="A0A5X8MSZ2"/>
<sequence length="27" mass="3185">ALEWLRCLTHPVTMRQRLTTAKDNESN</sequence>
<feature type="non-terminal residue" evidence="1">
    <location>
        <position position="1"/>
    </location>
</feature>
<name>A0A5X8MSZ2_SALET</name>
<evidence type="ECO:0000313" key="1">
    <source>
        <dbReference type="EMBL" id="ECB0429461.1"/>
    </source>
</evidence>
<dbReference type="EMBL" id="AAHWHN010000034">
    <property type="protein sequence ID" value="ECB0429461.1"/>
    <property type="molecule type" value="Genomic_DNA"/>
</dbReference>
<reference evidence="1" key="1">
    <citation type="submission" date="2019-01" db="EMBL/GenBank/DDBJ databases">
        <authorList>
            <person name="Ashton P.M."/>
            <person name="Dallman T."/>
            <person name="Nair S."/>
            <person name="De Pinna E."/>
            <person name="Peters T."/>
            <person name="Grant K."/>
        </authorList>
    </citation>
    <scope>NUCLEOTIDE SEQUENCE</scope>
    <source>
        <strain evidence="1">559803</strain>
    </source>
</reference>